<dbReference type="AlphaFoldDB" id="A0A5B8VAS5"/>
<dbReference type="Proteomes" id="UP000321533">
    <property type="component" value="Chromosome"/>
</dbReference>
<keyword evidence="6" id="KW-0560">Oxidoreductase</keyword>
<dbReference type="PROSITE" id="PS00978">
    <property type="entry name" value="FAD_G3PDH_2"/>
    <property type="match status" value="1"/>
</dbReference>
<keyword evidence="4" id="KW-0319">Glycerol metabolism</keyword>
<keyword evidence="5" id="KW-0274">FAD</keyword>
<evidence type="ECO:0000313" key="10">
    <source>
        <dbReference type="Proteomes" id="UP000321533"/>
    </source>
</evidence>
<reference evidence="9 10" key="1">
    <citation type="journal article" date="2016" name="Int. J. Syst. Evol. Microbiol.">
        <title>Panacibacter ginsenosidivorans gen. nov., sp. nov., with ginsenoside converting activity isolated from soil of a ginseng field.</title>
        <authorList>
            <person name="Siddiqi M.Z."/>
            <person name="Muhammad Shafi S."/>
            <person name="Choi K.D."/>
            <person name="Im W.T."/>
        </authorList>
    </citation>
    <scope>NUCLEOTIDE SEQUENCE [LARGE SCALE GENOMIC DNA]</scope>
    <source>
        <strain evidence="9 10">Gsoil1550</strain>
    </source>
</reference>
<dbReference type="InterPro" id="IPR036188">
    <property type="entry name" value="FAD/NAD-bd_sf"/>
</dbReference>
<dbReference type="GO" id="GO:0006071">
    <property type="term" value="P:glycerol metabolic process"/>
    <property type="evidence" value="ECO:0007669"/>
    <property type="project" value="UniProtKB-KW"/>
</dbReference>
<dbReference type="SUPFAM" id="SSF51905">
    <property type="entry name" value="FAD/NAD(P)-binding domain"/>
    <property type="match status" value="1"/>
</dbReference>
<keyword evidence="3" id="KW-0285">Flavoprotein</keyword>
<evidence type="ECO:0000256" key="5">
    <source>
        <dbReference type="ARBA" id="ARBA00022827"/>
    </source>
</evidence>
<dbReference type="Pfam" id="PF16901">
    <property type="entry name" value="DAO_C"/>
    <property type="match status" value="1"/>
</dbReference>
<evidence type="ECO:0000256" key="1">
    <source>
        <dbReference type="ARBA" id="ARBA00001974"/>
    </source>
</evidence>
<evidence type="ECO:0000313" key="9">
    <source>
        <dbReference type="EMBL" id="QEC67796.1"/>
    </source>
</evidence>
<evidence type="ECO:0000256" key="4">
    <source>
        <dbReference type="ARBA" id="ARBA00022798"/>
    </source>
</evidence>
<dbReference type="KEGG" id="pgin:FRZ67_10990"/>
<accession>A0A5B8VAS5</accession>
<dbReference type="EMBL" id="CP042435">
    <property type="protein sequence ID" value="QEC67796.1"/>
    <property type="molecule type" value="Genomic_DNA"/>
</dbReference>
<protein>
    <submittedName>
        <fullName evidence="9">Glycerol-3-phosphate dehydrogenase/oxidase</fullName>
    </submittedName>
</protein>
<dbReference type="InterPro" id="IPR031656">
    <property type="entry name" value="DAO_C"/>
</dbReference>
<dbReference type="PANTHER" id="PTHR11985:SF35">
    <property type="entry name" value="ANAEROBIC GLYCEROL-3-PHOSPHATE DEHYDROGENASE SUBUNIT A"/>
    <property type="match status" value="1"/>
</dbReference>
<evidence type="ECO:0000259" key="7">
    <source>
        <dbReference type="Pfam" id="PF01266"/>
    </source>
</evidence>
<dbReference type="PANTHER" id="PTHR11985">
    <property type="entry name" value="GLYCEROL-3-PHOSPHATE DEHYDROGENASE"/>
    <property type="match status" value="1"/>
</dbReference>
<feature type="domain" description="Alpha-glycerophosphate oxidase C-terminal" evidence="8">
    <location>
        <begin position="411"/>
        <end position="477"/>
    </location>
</feature>
<organism evidence="9 10">
    <name type="scientific">Panacibacter ginsenosidivorans</name>
    <dbReference type="NCBI Taxonomy" id="1813871"/>
    <lineage>
        <taxon>Bacteria</taxon>
        <taxon>Pseudomonadati</taxon>
        <taxon>Bacteroidota</taxon>
        <taxon>Chitinophagia</taxon>
        <taxon>Chitinophagales</taxon>
        <taxon>Chitinophagaceae</taxon>
        <taxon>Panacibacter</taxon>
    </lineage>
</organism>
<comment type="cofactor">
    <cofactor evidence="1">
        <name>FAD</name>
        <dbReference type="ChEBI" id="CHEBI:57692"/>
    </cofactor>
</comment>
<sequence length="495" mass="54729">MNRDEMLQQLQQTTEWDIVIIGGGATGLGAAVDATTRGYKTLLIEAYDFGKGTSSRSTKLVHGGVRYLAQGNIKLVMEALRERGYLLKNAPHITSASPFIVPAYSWFDKFFYGVGLKVYDIMAGKLSLGKTRLLNKKETLQQLPGVSDKNLKGGILYYDGQFDDARLAIDLAVTAAKHGGAILNYCKVNALVKENGKIKAVILEDTINKKVYKVNAQIVINATGVFTDDIMQMDEPENDMLVSPSQGIHLVVDRKFFPGTNALMIPKTDDGRVLFAVPWHDKVVLGTTDTPVDNISFEPRPLEEEIEFVLHHANRYLAQHIQRSDVRSAYAGLRPLVKQKGAKNTALISRDHTIIVSKANLVTITGGKWTTYRKMAEDVVNNAAFAAKLSKKSCVTKQLPIGDTKKALSKNGDTFLHSAFTYTEADIIHFAKHEMAVTVEDVLSRRTRILLLDAKAATEAAPFVAKILAEVMNKDAQWINEQVNAFTELANNYKL</sequence>
<evidence type="ECO:0000256" key="3">
    <source>
        <dbReference type="ARBA" id="ARBA00022630"/>
    </source>
</evidence>
<dbReference type="Gene3D" id="3.30.9.10">
    <property type="entry name" value="D-Amino Acid Oxidase, subunit A, domain 2"/>
    <property type="match status" value="1"/>
</dbReference>
<name>A0A5B8VAS5_9BACT</name>
<evidence type="ECO:0000256" key="6">
    <source>
        <dbReference type="ARBA" id="ARBA00023002"/>
    </source>
</evidence>
<dbReference type="InterPro" id="IPR038299">
    <property type="entry name" value="DAO_C_sf"/>
</dbReference>
<dbReference type="InterPro" id="IPR000447">
    <property type="entry name" value="G3P_DH_FAD-dep"/>
</dbReference>
<keyword evidence="10" id="KW-1185">Reference proteome</keyword>
<feature type="domain" description="FAD dependent oxidoreductase" evidence="7">
    <location>
        <begin position="17"/>
        <end position="367"/>
    </location>
</feature>
<dbReference type="Pfam" id="PF01266">
    <property type="entry name" value="DAO"/>
    <property type="match status" value="1"/>
</dbReference>
<dbReference type="GO" id="GO:0004368">
    <property type="term" value="F:glycerol-3-phosphate dehydrogenase (quinone) activity"/>
    <property type="evidence" value="ECO:0007669"/>
    <property type="project" value="InterPro"/>
</dbReference>
<gene>
    <name evidence="9" type="ORF">FRZ67_10990</name>
</gene>
<dbReference type="RefSeq" id="WP_147189603.1">
    <property type="nucleotide sequence ID" value="NZ_CP042435.1"/>
</dbReference>
<dbReference type="InterPro" id="IPR006076">
    <property type="entry name" value="FAD-dep_OxRdtase"/>
</dbReference>
<comment type="similarity">
    <text evidence="2">Belongs to the FAD-dependent glycerol-3-phosphate dehydrogenase family.</text>
</comment>
<proteinExistence type="inferred from homology"/>
<dbReference type="PRINTS" id="PR01001">
    <property type="entry name" value="FADG3PDH"/>
</dbReference>
<dbReference type="GO" id="GO:0046168">
    <property type="term" value="P:glycerol-3-phosphate catabolic process"/>
    <property type="evidence" value="ECO:0007669"/>
    <property type="project" value="TreeGrafter"/>
</dbReference>
<dbReference type="Gene3D" id="1.10.8.870">
    <property type="entry name" value="Alpha-glycerophosphate oxidase, cap domain"/>
    <property type="match status" value="1"/>
</dbReference>
<dbReference type="Gene3D" id="3.50.50.60">
    <property type="entry name" value="FAD/NAD(P)-binding domain"/>
    <property type="match status" value="1"/>
</dbReference>
<dbReference type="OrthoDB" id="9766796at2"/>
<evidence type="ECO:0000256" key="2">
    <source>
        <dbReference type="ARBA" id="ARBA00007330"/>
    </source>
</evidence>
<evidence type="ECO:0000259" key="8">
    <source>
        <dbReference type="Pfam" id="PF16901"/>
    </source>
</evidence>